<keyword evidence="2" id="KW-1185">Reference proteome</keyword>
<dbReference type="Pfam" id="PF04672">
    <property type="entry name" value="Methyltransf_19"/>
    <property type="match status" value="1"/>
</dbReference>
<organism evidence="1 2">
    <name type="scientific">Catellatospora bangladeshensis</name>
    <dbReference type="NCBI Taxonomy" id="310355"/>
    <lineage>
        <taxon>Bacteria</taxon>
        <taxon>Bacillati</taxon>
        <taxon>Actinomycetota</taxon>
        <taxon>Actinomycetes</taxon>
        <taxon>Micromonosporales</taxon>
        <taxon>Micromonosporaceae</taxon>
        <taxon>Catellatospora</taxon>
    </lineage>
</organism>
<dbReference type="AlphaFoldDB" id="A0A8J3NHP0"/>
<dbReference type="SUPFAM" id="SSF53335">
    <property type="entry name" value="S-adenosyl-L-methionine-dependent methyltransferases"/>
    <property type="match status" value="1"/>
</dbReference>
<dbReference type="EMBL" id="BONF01000014">
    <property type="protein sequence ID" value="GIF81432.1"/>
    <property type="molecule type" value="Genomic_DNA"/>
</dbReference>
<dbReference type="CDD" id="cd02440">
    <property type="entry name" value="AdoMet_MTases"/>
    <property type="match status" value="1"/>
</dbReference>
<proteinExistence type="predicted"/>
<accession>A0A8J3NHP0</accession>
<gene>
    <name evidence="1" type="ORF">Cba03nite_27810</name>
</gene>
<dbReference type="InterPro" id="IPR029063">
    <property type="entry name" value="SAM-dependent_MTases_sf"/>
</dbReference>
<dbReference type="InterPro" id="IPR006764">
    <property type="entry name" value="SAM_dep_MeTrfase_SAV2177_type"/>
</dbReference>
<dbReference type="Proteomes" id="UP000601223">
    <property type="component" value="Unassembled WGS sequence"/>
</dbReference>
<comment type="caution">
    <text evidence="1">The sequence shown here is derived from an EMBL/GenBank/DDBJ whole genome shotgun (WGS) entry which is preliminary data.</text>
</comment>
<dbReference type="Gene3D" id="3.40.50.150">
    <property type="entry name" value="Vaccinia Virus protein VP39"/>
    <property type="match status" value="1"/>
</dbReference>
<sequence>MTEAPQAPSTARMIDYWLGGSNHHPVDVAAAQAFEGAYGPCADIFRSLRAFSGRAARYLADCGVDRFLVFGAGIPAQGNVHEAVPGAHVLYTDLDPEIVAAGRALLDGTPGVTYMAGDAADPRGIGAETLDAALPGWRDRPVGLIFLGLAAFLDDAALARALDEMYELVPAGSRLAFDFDAMELAAYPQALAMMGPGFHMREPEDFGALLGRWRVTDDGIVPVARWRPEGPIEQVPDAFWGGVAIK</sequence>
<evidence type="ECO:0000313" key="1">
    <source>
        <dbReference type="EMBL" id="GIF81432.1"/>
    </source>
</evidence>
<dbReference type="RefSeq" id="WP_203745838.1">
    <property type="nucleotide sequence ID" value="NZ_BONF01000014.1"/>
</dbReference>
<evidence type="ECO:0008006" key="3">
    <source>
        <dbReference type="Google" id="ProtNLM"/>
    </source>
</evidence>
<name>A0A8J3NHP0_9ACTN</name>
<evidence type="ECO:0000313" key="2">
    <source>
        <dbReference type="Proteomes" id="UP000601223"/>
    </source>
</evidence>
<reference evidence="1 2" key="1">
    <citation type="submission" date="2021-01" db="EMBL/GenBank/DDBJ databases">
        <title>Whole genome shotgun sequence of Catellatospora bangladeshensis NBRC 107357.</title>
        <authorList>
            <person name="Komaki H."/>
            <person name="Tamura T."/>
        </authorList>
    </citation>
    <scope>NUCLEOTIDE SEQUENCE [LARGE SCALE GENOMIC DNA]</scope>
    <source>
        <strain evidence="1 2">NBRC 107357</strain>
    </source>
</reference>
<protein>
    <recommendedName>
        <fullName evidence="3">S-adenosyl methyltransferase</fullName>
    </recommendedName>
</protein>